<dbReference type="RefSeq" id="WP_153418966.1">
    <property type="nucleotide sequence ID" value="NZ_WFLM01000002.1"/>
</dbReference>
<gene>
    <name evidence="5" type="ORF">GCL60_05075</name>
</gene>
<dbReference type="GO" id="GO:0030429">
    <property type="term" value="F:kynureninase activity"/>
    <property type="evidence" value="ECO:0007669"/>
    <property type="project" value="InterPro"/>
</dbReference>
<dbReference type="GO" id="GO:0043420">
    <property type="term" value="P:anthranilate metabolic process"/>
    <property type="evidence" value="ECO:0007669"/>
    <property type="project" value="TreeGrafter"/>
</dbReference>
<dbReference type="Pfam" id="PF00266">
    <property type="entry name" value="Aminotran_5"/>
    <property type="match status" value="1"/>
</dbReference>
<dbReference type="InterPro" id="IPR015424">
    <property type="entry name" value="PyrdxlP-dep_Trfase"/>
</dbReference>
<dbReference type="GO" id="GO:0009435">
    <property type="term" value="P:NAD+ biosynthetic process"/>
    <property type="evidence" value="ECO:0007669"/>
    <property type="project" value="InterPro"/>
</dbReference>
<keyword evidence="6" id="KW-1185">Reference proteome</keyword>
<dbReference type="PANTHER" id="PTHR14084">
    <property type="entry name" value="KYNURENINASE"/>
    <property type="match status" value="1"/>
</dbReference>
<dbReference type="AlphaFoldDB" id="A0A6N6VUU9"/>
<protein>
    <submittedName>
        <fullName evidence="5">Aminotransferase class V-fold PLP-dependent enzyme</fullName>
    </submittedName>
</protein>
<evidence type="ECO:0000256" key="1">
    <source>
        <dbReference type="ARBA" id="ARBA00022642"/>
    </source>
</evidence>
<dbReference type="GO" id="GO:0008483">
    <property type="term" value="F:transaminase activity"/>
    <property type="evidence" value="ECO:0007669"/>
    <property type="project" value="UniProtKB-KW"/>
</dbReference>
<dbReference type="EMBL" id="WFLM01000002">
    <property type="protein sequence ID" value="KAB8039634.1"/>
    <property type="molecule type" value="Genomic_DNA"/>
</dbReference>
<dbReference type="PANTHER" id="PTHR14084:SF0">
    <property type="entry name" value="KYNURENINASE"/>
    <property type="match status" value="1"/>
</dbReference>
<dbReference type="Proteomes" id="UP000437748">
    <property type="component" value="Unassembled WGS sequence"/>
</dbReference>
<evidence type="ECO:0000313" key="6">
    <source>
        <dbReference type="Proteomes" id="UP000437748"/>
    </source>
</evidence>
<name>A0A6N6VUU9_9BACT</name>
<keyword evidence="5" id="KW-0032">Aminotransferase</keyword>
<keyword evidence="5" id="KW-0808">Transferase</keyword>
<feature type="domain" description="Aminotransferase class V" evidence="4">
    <location>
        <begin position="57"/>
        <end position="367"/>
    </location>
</feature>
<keyword evidence="3" id="KW-0663">Pyridoxal phosphate</keyword>
<comment type="caution">
    <text evidence="5">The sequence shown here is derived from an EMBL/GenBank/DDBJ whole genome shotgun (WGS) entry which is preliminary data.</text>
</comment>
<dbReference type="OrthoDB" id="9804264at2"/>
<evidence type="ECO:0000256" key="2">
    <source>
        <dbReference type="ARBA" id="ARBA00022801"/>
    </source>
</evidence>
<keyword evidence="1" id="KW-0662">Pyridine nucleotide biosynthesis</keyword>
<organism evidence="5 6">
    <name type="scientific">Silvanigrella paludirubra</name>
    <dbReference type="NCBI Taxonomy" id="2499159"/>
    <lineage>
        <taxon>Bacteria</taxon>
        <taxon>Pseudomonadati</taxon>
        <taxon>Bdellovibrionota</taxon>
        <taxon>Oligoflexia</taxon>
        <taxon>Silvanigrellales</taxon>
        <taxon>Silvanigrellaceae</taxon>
        <taxon>Silvanigrella</taxon>
    </lineage>
</organism>
<evidence type="ECO:0000259" key="4">
    <source>
        <dbReference type="Pfam" id="PF00266"/>
    </source>
</evidence>
<dbReference type="GO" id="GO:0019441">
    <property type="term" value="P:L-tryptophan catabolic process to kynurenine"/>
    <property type="evidence" value="ECO:0007669"/>
    <property type="project" value="TreeGrafter"/>
</dbReference>
<dbReference type="InterPro" id="IPR000192">
    <property type="entry name" value="Aminotrans_V_dom"/>
</dbReference>
<dbReference type="InterPro" id="IPR015421">
    <property type="entry name" value="PyrdxlP-dep_Trfase_major"/>
</dbReference>
<evidence type="ECO:0000313" key="5">
    <source>
        <dbReference type="EMBL" id="KAB8039634.1"/>
    </source>
</evidence>
<dbReference type="Gene3D" id="3.90.1150.10">
    <property type="entry name" value="Aspartate Aminotransferase, domain 1"/>
    <property type="match status" value="1"/>
</dbReference>
<dbReference type="SUPFAM" id="SSF53383">
    <property type="entry name" value="PLP-dependent transferases"/>
    <property type="match status" value="1"/>
</dbReference>
<proteinExistence type="predicted"/>
<dbReference type="Gene3D" id="3.40.640.10">
    <property type="entry name" value="Type I PLP-dependent aspartate aminotransferase-like (Major domain)"/>
    <property type="match status" value="1"/>
</dbReference>
<dbReference type="GO" id="GO:0030170">
    <property type="term" value="F:pyridoxal phosphate binding"/>
    <property type="evidence" value="ECO:0007669"/>
    <property type="project" value="InterPro"/>
</dbReference>
<keyword evidence="2" id="KW-0378">Hydrolase</keyword>
<dbReference type="GO" id="GO:0005737">
    <property type="term" value="C:cytoplasm"/>
    <property type="evidence" value="ECO:0007669"/>
    <property type="project" value="InterPro"/>
</dbReference>
<dbReference type="InterPro" id="IPR010111">
    <property type="entry name" value="Kynureninase"/>
</dbReference>
<reference evidence="5 6" key="1">
    <citation type="submission" date="2019-10" db="EMBL/GenBank/DDBJ databases">
        <title>New species of Slilvanegrellaceae.</title>
        <authorList>
            <person name="Pitt A."/>
            <person name="Hahn M.W."/>
        </authorList>
    </citation>
    <scope>NUCLEOTIDE SEQUENCE [LARGE SCALE GENOMIC DNA]</scope>
    <source>
        <strain evidence="5 6">SP-Ram-0.45-NSY-1</strain>
    </source>
</reference>
<evidence type="ECO:0000256" key="3">
    <source>
        <dbReference type="ARBA" id="ARBA00022898"/>
    </source>
</evidence>
<accession>A0A6N6VUU9</accession>
<sequence length="376" mass="43598">MNHKLISSFIKPEGIYFINHSLGCFSYEQELVKNEYFNSWKKKGGFAWEDWIPSISKYHESLSLLLNGKSKEFCYQNNISTGFIKILSSLPKRKQRKKILISDLEFPSIILILKKFIQNDYEIKIIKSKNGKVPFEFWEKELDMNTHIAVISHTTYSTSYKNSIYQIANKCKELDIFCLVDIAQSVGIVPIDLKKLNCDFIMGSCIKWLCGGSGAGFIWINEKINENLKNNSCGWFSLENIFTEDIEDFRLANSACKFLDGTPNILPMILATESIHKLMNIGIEEIYNLNQKYIDSLIHFFQNLKTITVNSPIEPNQRGGTLVVKSNNDKNLLDFLIKKNVYVDRKESYGIRISPHIYNTWDEIEQFKNIMSSYFE</sequence>
<dbReference type="InterPro" id="IPR015422">
    <property type="entry name" value="PyrdxlP-dep_Trfase_small"/>
</dbReference>